<evidence type="ECO:0000313" key="2">
    <source>
        <dbReference type="Proteomes" id="UP000606172"/>
    </source>
</evidence>
<evidence type="ECO:0000313" key="1">
    <source>
        <dbReference type="EMBL" id="GII90736.1"/>
    </source>
</evidence>
<sequence length="92" mass="10110">MKFMARLWEADPSVPLKRRLGLSSQELGFSEDDEDCPDVWELENGDVAVIGRDLTHAYLPQLPSGVRISADEKLVVIPGSMLRAAKSDIADA</sequence>
<protein>
    <submittedName>
        <fullName evidence="1">Uncharacterized protein</fullName>
    </submittedName>
</protein>
<comment type="caution">
    <text evidence="1">The sequence shown here is derived from an EMBL/GenBank/DDBJ whole genome shotgun (WGS) entry which is preliminary data.</text>
</comment>
<name>A0A919V5D6_9ACTN</name>
<proteinExistence type="predicted"/>
<keyword evidence="2" id="KW-1185">Reference proteome</keyword>
<dbReference type="AlphaFoldDB" id="A0A919V5D6"/>
<dbReference type="Proteomes" id="UP000606172">
    <property type="component" value="Unassembled WGS sequence"/>
</dbReference>
<reference evidence="1" key="1">
    <citation type="submission" date="2021-01" db="EMBL/GenBank/DDBJ databases">
        <title>Whole genome shotgun sequence of Sinosporangium siamense NBRC 109515.</title>
        <authorList>
            <person name="Komaki H."/>
            <person name="Tamura T."/>
        </authorList>
    </citation>
    <scope>NUCLEOTIDE SEQUENCE</scope>
    <source>
        <strain evidence="1">NBRC 109515</strain>
    </source>
</reference>
<gene>
    <name evidence="1" type="ORF">Ssi02_09670</name>
</gene>
<dbReference type="EMBL" id="BOOW01000006">
    <property type="protein sequence ID" value="GII90736.1"/>
    <property type="molecule type" value="Genomic_DNA"/>
</dbReference>
<accession>A0A919V5D6</accession>
<organism evidence="1 2">
    <name type="scientific">Sinosporangium siamense</name>
    <dbReference type="NCBI Taxonomy" id="1367973"/>
    <lineage>
        <taxon>Bacteria</taxon>
        <taxon>Bacillati</taxon>
        <taxon>Actinomycetota</taxon>
        <taxon>Actinomycetes</taxon>
        <taxon>Streptosporangiales</taxon>
        <taxon>Streptosporangiaceae</taxon>
        <taxon>Sinosporangium</taxon>
    </lineage>
</organism>